<accession>E1ZMA0</accession>
<feature type="compositionally biased region" description="Polar residues" evidence="1">
    <location>
        <begin position="152"/>
        <end position="161"/>
    </location>
</feature>
<dbReference type="InParanoid" id="E1ZMA0"/>
<dbReference type="AlphaFoldDB" id="E1ZMA0"/>
<dbReference type="Proteomes" id="UP000008141">
    <property type="component" value="Unassembled WGS sequence"/>
</dbReference>
<keyword evidence="3" id="KW-1185">Reference proteome</keyword>
<evidence type="ECO:0000256" key="1">
    <source>
        <dbReference type="SAM" id="MobiDB-lite"/>
    </source>
</evidence>
<feature type="compositionally biased region" description="Basic and acidic residues" evidence="1">
    <location>
        <begin position="120"/>
        <end position="143"/>
    </location>
</feature>
<name>E1ZMA0_CHLVA</name>
<evidence type="ECO:0000313" key="3">
    <source>
        <dbReference type="Proteomes" id="UP000008141"/>
    </source>
</evidence>
<sequence length="161" mass="18152">MVAAAGPHEGLGEKLKHAAEDAVHKAEDAIHRVTDAVHERREHAREEAERGMFTAGRPRHHCRAAMLLRWYRSQHDIREAADQMLHSRDKKKRSAPRQYQPDEDEQLLQDASSDGGRSWRQKEMEDLRSAVREDEDKATEAVRRAAAGGSGTHQDAQSCGT</sequence>
<dbReference type="RefSeq" id="XP_005845072.1">
    <property type="nucleotide sequence ID" value="XM_005845010.1"/>
</dbReference>
<organism evidence="3">
    <name type="scientific">Chlorella variabilis</name>
    <name type="common">Green alga</name>
    <dbReference type="NCBI Taxonomy" id="554065"/>
    <lineage>
        <taxon>Eukaryota</taxon>
        <taxon>Viridiplantae</taxon>
        <taxon>Chlorophyta</taxon>
        <taxon>core chlorophytes</taxon>
        <taxon>Trebouxiophyceae</taxon>
        <taxon>Chlorellales</taxon>
        <taxon>Chlorellaceae</taxon>
        <taxon>Chlorella clade</taxon>
        <taxon>Chlorella</taxon>
    </lineage>
</organism>
<dbReference type="GeneID" id="17352521"/>
<feature type="region of interest" description="Disordered" evidence="1">
    <location>
        <begin position="81"/>
        <end position="161"/>
    </location>
</feature>
<dbReference type="OrthoDB" id="10534364at2759"/>
<evidence type="ECO:0000313" key="2">
    <source>
        <dbReference type="EMBL" id="EFN52970.1"/>
    </source>
</evidence>
<dbReference type="EMBL" id="GL433853">
    <property type="protein sequence ID" value="EFN52970.1"/>
    <property type="molecule type" value="Genomic_DNA"/>
</dbReference>
<dbReference type="KEGG" id="cvr:CHLNCDRAFT_137368"/>
<protein>
    <submittedName>
        <fullName evidence="2">Uncharacterized protein</fullName>
    </submittedName>
</protein>
<proteinExistence type="predicted"/>
<gene>
    <name evidence="2" type="ORF">CHLNCDRAFT_137368</name>
</gene>
<reference evidence="2 3" key="1">
    <citation type="journal article" date="2010" name="Plant Cell">
        <title>The Chlorella variabilis NC64A genome reveals adaptation to photosymbiosis, coevolution with viruses, and cryptic sex.</title>
        <authorList>
            <person name="Blanc G."/>
            <person name="Duncan G."/>
            <person name="Agarkova I."/>
            <person name="Borodovsky M."/>
            <person name="Gurnon J."/>
            <person name="Kuo A."/>
            <person name="Lindquist E."/>
            <person name="Lucas S."/>
            <person name="Pangilinan J."/>
            <person name="Polle J."/>
            <person name="Salamov A."/>
            <person name="Terry A."/>
            <person name="Yamada T."/>
            <person name="Dunigan D.D."/>
            <person name="Grigoriev I.V."/>
            <person name="Claverie J.M."/>
            <person name="Van Etten J.L."/>
        </authorList>
    </citation>
    <scope>NUCLEOTIDE SEQUENCE [LARGE SCALE GENOMIC DNA]</scope>
    <source>
        <strain evidence="2 3">NC64A</strain>
    </source>
</reference>